<proteinExistence type="predicted"/>
<protein>
    <recommendedName>
        <fullName evidence="4">Outer membrane protein beta-barrel domain-containing protein</fullName>
    </recommendedName>
</protein>
<feature type="signal peptide" evidence="2">
    <location>
        <begin position="1"/>
        <end position="28"/>
    </location>
</feature>
<feature type="transmembrane region" description="Helical" evidence="1">
    <location>
        <begin position="38"/>
        <end position="56"/>
    </location>
</feature>
<reference evidence="3" key="1">
    <citation type="journal article" date="2020" name="mSystems">
        <title>Genome- and Community-Level Interaction Insights into Carbon Utilization and Element Cycling Functions of Hydrothermarchaeota in Hydrothermal Sediment.</title>
        <authorList>
            <person name="Zhou Z."/>
            <person name="Liu Y."/>
            <person name="Xu W."/>
            <person name="Pan J."/>
            <person name="Luo Z.H."/>
            <person name="Li M."/>
        </authorList>
    </citation>
    <scope>NUCLEOTIDE SEQUENCE [LARGE SCALE GENOMIC DNA]</scope>
    <source>
        <strain evidence="3">SpSt-776</strain>
    </source>
</reference>
<sequence length="159" mass="16880">MKTKAFSRILVISLAICLTGAVPRPVLAQSAADAAAAAAWTTFGVVAASSFAYLAWKNRPANQDKVDWSPKGPGGFYVGGYIGASVAHSQDWKFDSLAFPSVSTGSITVSTLKFEPSVVGGLKLGYFFHSLPWFGLEVESSFNRQDIRPAAVTLSRAFG</sequence>
<dbReference type="SUPFAM" id="SSF56925">
    <property type="entry name" value="OMPA-like"/>
    <property type="match status" value="1"/>
</dbReference>
<comment type="caution">
    <text evidence="3">The sequence shown here is derived from an EMBL/GenBank/DDBJ whole genome shotgun (WGS) entry which is preliminary data.</text>
</comment>
<dbReference type="InterPro" id="IPR011250">
    <property type="entry name" value="OMP/PagP_B-barrel"/>
</dbReference>
<keyword evidence="1" id="KW-1133">Transmembrane helix</keyword>
<name>A0A7C3SIG5_9BACT</name>
<accession>A0A7C3SIG5</accession>
<evidence type="ECO:0008006" key="4">
    <source>
        <dbReference type="Google" id="ProtNLM"/>
    </source>
</evidence>
<dbReference type="EMBL" id="DTHB01000029">
    <property type="protein sequence ID" value="HGB14380.1"/>
    <property type="molecule type" value="Genomic_DNA"/>
</dbReference>
<feature type="chain" id="PRO_5027995405" description="Outer membrane protein beta-barrel domain-containing protein" evidence="2">
    <location>
        <begin position="29"/>
        <end position="159"/>
    </location>
</feature>
<gene>
    <name evidence="3" type="ORF">ENV62_03965</name>
</gene>
<evidence type="ECO:0000313" key="3">
    <source>
        <dbReference type="EMBL" id="HGB14380.1"/>
    </source>
</evidence>
<organism evidence="3">
    <name type="scientific">Desulfobacca acetoxidans</name>
    <dbReference type="NCBI Taxonomy" id="60893"/>
    <lineage>
        <taxon>Bacteria</taxon>
        <taxon>Pseudomonadati</taxon>
        <taxon>Thermodesulfobacteriota</taxon>
        <taxon>Desulfobaccia</taxon>
        <taxon>Desulfobaccales</taxon>
        <taxon>Desulfobaccaceae</taxon>
        <taxon>Desulfobacca</taxon>
    </lineage>
</organism>
<keyword evidence="1" id="KW-0472">Membrane</keyword>
<evidence type="ECO:0000256" key="1">
    <source>
        <dbReference type="SAM" id="Phobius"/>
    </source>
</evidence>
<evidence type="ECO:0000256" key="2">
    <source>
        <dbReference type="SAM" id="SignalP"/>
    </source>
</evidence>
<keyword evidence="1" id="KW-0812">Transmembrane</keyword>
<keyword evidence="2" id="KW-0732">Signal</keyword>
<dbReference type="AlphaFoldDB" id="A0A7C3SIG5"/>